<keyword evidence="4 14" id="KW-0645">Protease</keyword>
<evidence type="ECO:0000256" key="6">
    <source>
        <dbReference type="ARBA" id="ARBA00022729"/>
    </source>
</evidence>
<dbReference type="InterPro" id="IPR009003">
    <property type="entry name" value="Peptidase_S1_PA"/>
</dbReference>
<evidence type="ECO:0000256" key="14">
    <source>
        <dbReference type="RuleBase" id="RU363034"/>
    </source>
</evidence>
<evidence type="ECO:0000256" key="4">
    <source>
        <dbReference type="ARBA" id="ARBA00022670"/>
    </source>
</evidence>
<dbReference type="PROSITE" id="PS50948">
    <property type="entry name" value="PAN"/>
    <property type="match status" value="2"/>
</dbReference>
<evidence type="ECO:0000256" key="3">
    <source>
        <dbReference type="ARBA" id="ARBA00022525"/>
    </source>
</evidence>
<dbReference type="RefSeq" id="XP_054845907.1">
    <property type="nucleotide sequence ID" value="XM_054989932.1"/>
</dbReference>
<dbReference type="PRINTS" id="PR00005">
    <property type="entry name" value="APPLEDOMAIN"/>
</dbReference>
<dbReference type="CDD" id="cd00190">
    <property type="entry name" value="Tryp_SPc"/>
    <property type="match status" value="1"/>
</dbReference>
<comment type="subcellular location">
    <subcellularLocation>
        <location evidence="1">Secreted</location>
    </subcellularLocation>
</comment>
<keyword evidence="10" id="KW-0094">Blood coagulation</keyword>
<keyword evidence="17" id="KW-1185">Reference proteome</keyword>
<evidence type="ECO:0000313" key="18">
    <source>
        <dbReference type="RefSeq" id="XP_054845907.1"/>
    </source>
</evidence>
<dbReference type="InterPro" id="IPR001314">
    <property type="entry name" value="Peptidase_S1A"/>
</dbReference>
<name>A0AA97JYR8_EUBMA</name>
<dbReference type="PANTHER" id="PTHR24252">
    <property type="entry name" value="ACROSIN-RELATED"/>
    <property type="match status" value="1"/>
</dbReference>
<evidence type="ECO:0000256" key="1">
    <source>
        <dbReference type="ARBA" id="ARBA00004613"/>
    </source>
</evidence>
<gene>
    <name evidence="18" type="primary">KLKB1</name>
</gene>
<accession>A0AA97JYR8</accession>
<dbReference type="InterPro" id="IPR003609">
    <property type="entry name" value="Pan_app"/>
</dbReference>
<proteinExistence type="inferred from homology"/>
<dbReference type="GO" id="GO:0007596">
    <property type="term" value="P:blood coagulation"/>
    <property type="evidence" value="ECO:0007669"/>
    <property type="project" value="UniProtKB-KW"/>
</dbReference>
<organism evidence="17 18">
    <name type="scientific">Eublepharis macularius</name>
    <name type="common">Leopard gecko</name>
    <name type="synonym">Cyrtodactylus macularius</name>
    <dbReference type="NCBI Taxonomy" id="481883"/>
    <lineage>
        <taxon>Eukaryota</taxon>
        <taxon>Metazoa</taxon>
        <taxon>Chordata</taxon>
        <taxon>Craniata</taxon>
        <taxon>Vertebrata</taxon>
        <taxon>Euteleostomi</taxon>
        <taxon>Lepidosauria</taxon>
        <taxon>Squamata</taxon>
        <taxon>Bifurcata</taxon>
        <taxon>Gekkota</taxon>
        <taxon>Eublepharidae</taxon>
        <taxon>Eublepharinae</taxon>
        <taxon>Eublepharis</taxon>
    </lineage>
</organism>
<keyword evidence="12" id="KW-1015">Disulfide bond</keyword>
<dbReference type="PROSITE" id="PS00135">
    <property type="entry name" value="TRYPSIN_SER"/>
    <property type="match status" value="1"/>
</dbReference>
<comment type="similarity">
    <text evidence="2">Belongs to the peptidase S1 family. Snake venom subfamily.</text>
</comment>
<keyword evidence="13" id="KW-0325">Glycoprotein</keyword>
<dbReference type="InterPro" id="IPR000177">
    <property type="entry name" value="Apple"/>
</dbReference>
<dbReference type="GO" id="GO:0035821">
    <property type="term" value="P:modulation of process of another organism"/>
    <property type="evidence" value="ECO:0007669"/>
    <property type="project" value="UniProtKB-ARBA"/>
</dbReference>
<evidence type="ECO:0000256" key="5">
    <source>
        <dbReference type="ARBA" id="ARBA00022696"/>
    </source>
</evidence>
<protein>
    <submittedName>
        <fullName evidence="18">Plasma kallikrein isoform X1</fullName>
    </submittedName>
</protein>
<evidence type="ECO:0000256" key="13">
    <source>
        <dbReference type="ARBA" id="ARBA00023180"/>
    </source>
</evidence>
<keyword evidence="11" id="KW-0865">Zymogen</keyword>
<dbReference type="GO" id="GO:0004252">
    <property type="term" value="F:serine-type endopeptidase activity"/>
    <property type="evidence" value="ECO:0007669"/>
    <property type="project" value="InterPro"/>
</dbReference>
<dbReference type="GeneID" id="129336665"/>
<keyword evidence="8 14" id="KW-0378">Hydrolase</keyword>
<evidence type="ECO:0000256" key="11">
    <source>
        <dbReference type="ARBA" id="ARBA00023145"/>
    </source>
</evidence>
<dbReference type="GO" id="GO:0006508">
    <property type="term" value="P:proteolysis"/>
    <property type="evidence" value="ECO:0007669"/>
    <property type="project" value="UniProtKB-KW"/>
</dbReference>
<dbReference type="SMART" id="SM00020">
    <property type="entry name" value="Tryp_SPc"/>
    <property type="match status" value="1"/>
</dbReference>
<keyword evidence="9 14" id="KW-0720">Serine protease</keyword>
<dbReference type="Pfam" id="PF00024">
    <property type="entry name" value="PAN_1"/>
    <property type="match status" value="4"/>
</dbReference>
<dbReference type="AlphaFoldDB" id="A0AA97JYR8"/>
<dbReference type="PANTHER" id="PTHR24252:SF7">
    <property type="entry name" value="HYALIN"/>
    <property type="match status" value="1"/>
</dbReference>
<dbReference type="CTD" id="3818"/>
<dbReference type="PROSITE" id="PS00134">
    <property type="entry name" value="TRYPSIN_HIS"/>
    <property type="match status" value="1"/>
</dbReference>
<evidence type="ECO:0000259" key="16">
    <source>
        <dbReference type="PROSITE" id="PS50948"/>
    </source>
</evidence>
<evidence type="ECO:0000256" key="2">
    <source>
        <dbReference type="ARBA" id="ARBA00009228"/>
    </source>
</evidence>
<dbReference type="InterPro" id="IPR033116">
    <property type="entry name" value="TRYPSIN_SER"/>
</dbReference>
<dbReference type="KEGG" id="emc:129336665"/>
<sequence length="641" mass="72426">MSFSSLFKFLTEYFSRLQGEKGYNIQKLTPECVPKIYENTYFRGGDIAKVLTPTLDYCQIVCTYHPRCLLFSYLPGNGTENPANRFTCFLKDHGNQVLPKIHLEGITSGHSLKQCPQITACSQEVYKGLDLQGGTTYNVTIEDSYQHCQRRCTNEVHCQFFTYVSASNQRANFRKKCFRRYSTTGTPTQIEVLNDVTSGFSLKPCQLAETDCLLDIFQHTHFSGTLVARVFAPDAFVCRTICTYQPNCIFFTFYSSEWQTKTEKYICLMMTSESGMPDAIVESKNVLSGFSLLNCRKTIPACSSQTYPNLNFLGMDLNEEYVDGPKACQQLCTDIVRCQFFTYSPNQASCNREGKCKCNLRMSTQGSPHKIVFENEKISGYSLRLCQMKVSPVCVQKPLLDSRVVGGTNASLGEWPWQVSLHVKLSVQKHHCGGSIISDQWILTAAHCMGDLLPPDVWRVYTGILKQSQISEDTPFFKVQEVIVHPDYEISEEGYDIALMKLDRPMNFSDLQQALCLPANEDTKENTGYTNCWVTGWGYTKERGEIQDVLQKVNIPIITNAECQLRYRDFRIHNKMVCAGYPEGGKDACKGDSGGPLSCKHKEAWYLVGITSWGEGCARPGHPGVYTNVAEFVEWILEKIS</sequence>
<dbReference type="InterPro" id="IPR043504">
    <property type="entry name" value="Peptidase_S1_PA_chymotrypsin"/>
</dbReference>
<evidence type="ECO:0000259" key="15">
    <source>
        <dbReference type="PROSITE" id="PS50240"/>
    </source>
</evidence>
<feature type="domain" description="Apple" evidence="16">
    <location>
        <begin position="121"/>
        <end position="205"/>
    </location>
</feature>
<dbReference type="SUPFAM" id="SSF50494">
    <property type="entry name" value="Trypsin-like serine proteases"/>
    <property type="match status" value="1"/>
</dbReference>
<dbReference type="PROSITE" id="PS50240">
    <property type="entry name" value="TRYPSIN_DOM"/>
    <property type="match status" value="1"/>
</dbReference>
<evidence type="ECO:0000313" key="17">
    <source>
        <dbReference type="Proteomes" id="UP001190640"/>
    </source>
</evidence>
<keyword evidence="7" id="KW-0677">Repeat</keyword>
<keyword evidence="6" id="KW-0732">Signal</keyword>
<dbReference type="GO" id="GO:0005576">
    <property type="term" value="C:extracellular region"/>
    <property type="evidence" value="ECO:0007669"/>
    <property type="project" value="UniProtKB-SubCell"/>
</dbReference>
<evidence type="ECO:0000256" key="10">
    <source>
        <dbReference type="ARBA" id="ARBA00023084"/>
    </source>
</evidence>
<dbReference type="FunFam" id="2.40.10.10:FF:000003">
    <property type="entry name" value="Transmembrane serine protease 3"/>
    <property type="match status" value="1"/>
</dbReference>
<reference evidence="18" key="1">
    <citation type="submission" date="2025-08" db="UniProtKB">
        <authorList>
            <consortium name="RefSeq"/>
        </authorList>
    </citation>
    <scope>IDENTIFICATION</scope>
    <source>
        <tissue evidence="18">Blood</tissue>
    </source>
</reference>
<dbReference type="SMART" id="SM00223">
    <property type="entry name" value="APPLE"/>
    <property type="match status" value="4"/>
</dbReference>
<dbReference type="CDD" id="cd01100">
    <property type="entry name" value="APPLE_Factor_XI_like"/>
    <property type="match status" value="2"/>
</dbReference>
<evidence type="ECO:0000256" key="7">
    <source>
        <dbReference type="ARBA" id="ARBA00022737"/>
    </source>
</evidence>
<evidence type="ECO:0000256" key="8">
    <source>
        <dbReference type="ARBA" id="ARBA00022801"/>
    </source>
</evidence>
<keyword evidence="3" id="KW-0964">Secreted</keyword>
<dbReference type="Pfam" id="PF00089">
    <property type="entry name" value="Trypsin"/>
    <property type="match status" value="1"/>
</dbReference>
<dbReference type="Gene3D" id="3.50.4.10">
    <property type="entry name" value="Hepatocyte Growth Factor"/>
    <property type="match status" value="4"/>
</dbReference>
<dbReference type="InterPro" id="IPR001254">
    <property type="entry name" value="Trypsin_dom"/>
</dbReference>
<dbReference type="Gene3D" id="2.40.10.10">
    <property type="entry name" value="Trypsin-like serine proteases"/>
    <property type="match status" value="2"/>
</dbReference>
<dbReference type="PRINTS" id="PR00722">
    <property type="entry name" value="CHYMOTRYPSIN"/>
</dbReference>
<evidence type="ECO:0000256" key="12">
    <source>
        <dbReference type="ARBA" id="ARBA00023157"/>
    </source>
</evidence>
<feature type="domain" description="Peptidase S1" evidence="15">
    <location>
        <begin position="404"/>
        <end position="641"/>
    </location>
</feature>
<dbReference type="Proteomes" id="UP001190640">
    <property type="component" value="Chromosome 10"/>
</dbReference>
<evidence type="ECO:0000256" key="9">
    <source>
        <dbReference type="ARBA" id="ARBA00022825"/>
    </source>
</evidence>
<feature type="domain" description="Apple" evidence="16">
    <location>
        <begin position="302"/>
        <end position="386"/>
    </location>
</feature>
<keyword evidence="5" id="KW-0356">Hemostasis</keyword>
<dbReference type="InterPro" id="IPR018114">
    <property type="entry name" value="TRYPSIN_HIS"/>
</dbReference>